<dbReference type="Proteomes" id="UP000765509">
    <property type="component" value="Unassembled WGS sequence"/>
</dbReference>
<dbReference type="AlphaFoldDB" id="A0A9Q3C4C3"/>
<sequence length="104" mass="12670">MKEVKNSHFFEIPKEDSMNKEISEDHVNQEEEISPIEKELMRSIIEYGLDPEEPWIINKEKKMDFHKENSSKCHDNLSYWKIPIPEEEPDYLILCYMELKEIYY</sequence>
<organism evidence="1 2">
    <name type="scientific">Austropuccinia psidii MF-1</name>
    <dbReference type="NCBI Taxonomy" id="1389203"/>
    <lineage>
        <taxon>Eukaryota</taxon>
        <taxon>Fungi</taxon>
        <taxon>Dikarya</taxon>
        <taxon>Basidiomycota</taxon>
        <taxon>Pucciniomycotina</taxon>
        <taxon>Pucciniomycetes</taxon>
        <taxon>Pucciniales</taxon>
        <taxon>Sphaerophragmiaceae</taxon>
        <taxon>Austropuccinia</taxon>
    </lineage>
</organism>
<dbReference type="EMBL" id="AVOT02004288">
    <property type="protein sequence ID" value="MBW0475950.1"/>
    <property type="molecule type" value="Genomic_DNA"/>
</dbReference>
<evidence type="ECO:0000313" key="2">
    <source>
        <dbReference type="Proteomes" id="UP000765509"/>
    </source>
</evidence>
<accession>A0A9Q3C4C3</accession>
<gene>
    <name evidence="1" type="ORF">O181_015665</name>
</gene>
<comment type="caution">
    <text evidence="1">The sequence shown here is derived from an EMBL/GenBank/DDBJ whole genome shotgun (WGS) entry which is preliminary data.</text>
</comment>
<keyword evidence="2" id="KW-1185">Reference proteome</keyword>
<reference evidence="1" key="1">
    <citation type="submission" date="2021-03" db="EMBL/GenBank/DDBJ databases">
        <title>Draft genome sequence of rust myrtle Austropuccinia psidii MF-1, a brazilian biotype.</title>
        <authorList>
            <person name="Quecine M.C."/>
            <person name="Pachon D.M.R."/>
            <person name="Bonatelli M.L."/>
            <person name="Correr F.H."/>
            <person name="Franceschini L.M."/>
            <person name="Leite T.F."/>
            <person name="Margarido G.R.A."/>
            <person name="Almeida C.A."/>
            <person name="Ferrarezi J.A."/>
            <person name="Labate C.A."/>
        </authorList>
    </citation>
    <scope>NUCLEOTIDE SEQUENCE</scope>
    <source>
        <strain evidence="1">MF-1</strain>
    </source>
</reference>
<protein>
    <submittedName>
        <fullName evidence="1">Uncharacterized protein</fullName>
    </submittedName>
</protein>
<evidence type="ECO:0000313" key="1">
    <source>
        <dbReference type="EMBL" id="MBW0475950.1"/>
    </source>
</evidence>
<name>A0A9Q3C4C3_9BASI</name>
<proteinExistence type="predicted"/>